<dbReference type="PROSITE" id="PS51186">
    <property type="entry name" value="GNAT"/>
    <property type="match status" value="1"/>
</dbReference>
<dbReference type="SUPFAM" id="SSF55729">
    <property type="entry name" value="Acyl-CoA N-acyltransferases (Nat)"/>
    <property type="match status" value="1"/>
</dbReference>
<reference evidence="2 3" key="1">
    <citation type="submission" date="2019-10" db="EMBL/GenBank/DDBJ databases">
        <title>Nocardia macrotermitis sp. nov. and Nocardia aurantia sp. nov., isolated from the gut of fungus growing-termite Macrotermes natalensis.</title>
        <authorList>
            <person name="Benndorf R."/>
            <person name="Schwitalla J."/>
            <person name="Martin K."/>
            <person name="De Beer W."/>
            <person name="Kaster A.-K."/>
            <person name="Vollmers J."/>
            <person name="Poulsen M."/>
            <person name="Beemelmanns C."/>
        </authorList>
    </citation>
    <scope>NUCLEOTIDE SEQUENCE [LARGE SCALE GENOMIC DNA]</scope>
    <source>
        <strain evidence="2 3">RB56</strain>
    </source>
</reference>
<accession>A0A7K0DT23</accession>
<organism evidence="2 3">
    <name type="scientific">Nocardia aurantia</name>
    <dbReference type="NCBI Taxonomy" id="2585199"/>
    <lineage>
        <taxon>Bacteria</taxon>
        <taxon>Bacillati</taxon>
        <taxon>Actinomycetota</taxon>
        <taxon>Actinomycetes</taxon>
        <taxon>Mycobacteriales</taxon>
        <taxon>Nocardiaceae</taxon>
        <taxon>Nocardia</taxon>
    </lineage>
</organism>
<dbReference type="Proteomes" id="UP000431401">
    <property type="component" value="Unassembled WGS sequence"/>
</dbReference>
<dbReference type="OrthoDB" id="3814885at2"/>
<evidence type="ECO:0000313" key="3">
    <source>
        <dbReference type="Proteomes" id="UP000431401"/>
    </source>
</evidence>
<protein>
    <recommendedName>
        <fullName evidence="1">N-acetyltransferase domain-containing protein</fullName>
    </recommendedName>
</protein>
<feature type="domain" description="N-acetyltransferase" evidence="1">
    <location>
        <begin position="126"/>
        <end position="260"/>
    </location>
</feature>
<dbReference type="InterPro" id="IPR016181">
    <property type="entry name" value="Acyl_CoA_acyltransferase"/>
</dbReference>
<name>A0A7K0DT23_9NOCA</name>
<dbReference type="Gene3D" id="3.40.630.30">
    <property type="match status" value="1"/>
</dbReference>
<sequence>MNFANSSPDTGGSTVTITRVAETQWHAVADDLVVGRAEASRRPDGRVFLSIDAWHEAVFDRLAEAMVPNLPTPLHTIVDEVDIDLRTAWERAGFTAGRREWEYLVSTDPRVAGRGAATDLGEVIVLPLGALPEEPLLQAYNMIRAEVGPDRMPVEITDCRGGAAIDPARYAVADRSGDIVGLLRIVSRRRHARIEFVAVRAGHRRRGIARALLTGVLDELHRSGIGTVSAYVDAGNTAAVALFDGLAGRRAGSNIELVLR</sequence>
<dbReference type="InterPro" id="IPR000182">
    <property type="entry name" value="GNAT_dom"/>
</dbReference>
<dbReference type="EMBL" id="WEGI01000009">
    <property type="protein sequence ID" value="MQY28502.1"/>
    <property type="molecule type" value="Genomic_DNA"/>
</dbReference>
<keyword evidence="3" id="KW-1185">Reference proteome</keyword>
<proteinExistence type="predicted"/>
<dbReference type="Pfam" id="PF00583">
    <property type="entry name" value="Acetyltransf_1"/>
    <property type="match status" value="1"/>
</dbReference>
<comment type="caution">
    <text evidence="2">The sequence shown here is derived from an EMBL/GenBank/DDBJ whole genome shotgun (WGS) entry which is preliminary data.</text>
</comment>
<dbReference type="AlphaFoldDB" id="A0A7K0DT23"/>
<dbReference type="CDD" id="cd04301">
    <property type="entry name" value="NAT_SF"/>
    <property type="match status" value="1"/>
</dbReference>
<evidence type="ECO:0000259" key="1">
    <source>
        <dbReference type="PROSITE" id="PS51186"/>
    </source>
</evidence>
<dbReference type="GO" id="GO:0016747">
    <property type="term" value="F:acyltransferase activity, transferring groups other than amino-acyl groups"/>
    <property type="evidence" value="ECO:0007669"/>
    <property type="project" value="InterPro"/>
</dbReference>
<gene>
    <name evidence="2" type="ORF">NRB56_40860</name>
</gene>
<evidence type="ECO:0000313" key="2">
    <source>
        <dbReference type="EMBL" id="MQY28502.1"/>
    </source>
</evidence>